<dbReference type="RefSeq" id="WP_115567379.1">
    <property type="nucleotide sequence ID" value="NZ_QRGR01000025.1"/>
</dbReference>
<keyword evidence="1" id="KW-0472">Membrane</keyword>
<reference evidence="4" key="1">
    <citation type="submission" date="2018-08" db="EMBL/GenBank/DDBJ databases">
        <authorList>
            <person name="Liu Z.-W."/>
            <person name="Du Z.-J."/>
        </authorList>
    </citation>
    <scope>NUCLEOTIDE SEQUENCE [LARGE SCALE GENOMIC DNA]</scope>
    <source>
        <strain evidence="4">H4X</strain>
    </source>
</reference>
<feature type="domain" description="TerB-C" evidence="2">
    <location>
        <begin position="560"/>
        <end position="706"/>
    </location>
</feature>
<feature type="transmembrane region" description="Helical" evidence="1">
    <location>
        <begin position="7"/>
        <end position="25"/>
    </location>
</feature>
<accession>A0A3D8L8K7</accession>
<gene>
    <name evidence="3" type="ORF">DXT99_20095</name>
</gene>
<proteinExistence type="predicted"/>
<dbReference type="OrthoDB" id="1272986at2"/>
<evidence type="ECO:0000313" key="4">
    <source>
        <dbReference type="Proteomes" id="UP000256708"/>
    </source>
</evidence>
<evidence type="ECO:0000256" key="1">
    <source>
        <dbReference type="SAM" id="Phobius"/>
    </source>
</evidence>
<dbReference type="AlphaFoldDB" id="A0A3D8L8K7"/>
<feature type="transmembrane region" description="Helical" evidence="1">
    <location>
        <begin position="31"/>
        <end position="51"/>
    </location>
</feature>
<dbReference type="EMBL" id="QRGR01000025">
    <property type="protein sequence ID" value="RDV13322.1"/>
    <property type="molecule type" value="Genomic_DNA"/>
</dbReference>
<keyword evidence="4" id="KW-1185">Reference proteome</keyword>
<dbReference type="Pfam" id="PF15615">
    <property type="entry name" value="TerB_C"/>
    <property type="match status" value="1"/>
</dbReference>
<dbReference type="Proteomes" id="UP000256708">
    <property type="component" value="Unassembled WGS sequence"/>
</dbReference>
<name>A0A3D8L8K7_9BACT</name>
<evidence type="ECO:0000259" key="2">
    <source>
        <dbReference type="Pfam" id="PF15615"/>
    </source>
</evidence>
<keyword evidence="1" id="KW-0812">Transmembrane</keyword>
<comment type="caution">
    <text evidence="3">The sequence shown here is derived from an EMBL/GenBank/DDBJ whole genome shotgun (WGS) entry which is preliminary data.</text>
</comment>
<evidence type="ECO:0000313" key="3">
    <source>
        <dbReference type="EMBL" id="RDV13322.1"/>
    </source>
</evidence>
<sequence>MKTLLSVIRWVFGLFFGMGAIGGFMSGDIIAALFVLTIALLLLPPVTKALFRNRNSFRNISQGKGVSVVPTAATAPVMQPMSKAEQAPKFQKPSVREVNRYMNERSRSIVDSSIIDVTGQSYRIPDQQPKSAISESDRGVPYWAHQYVYSYAELNSASAAQSNFYQRFKASFLNGVYLDLEGNTNYAFILLFDLLNKDYEKHKDIEKLEGQLDALGEHYPKTRSYANSFLIQKMEAAGDIHGVDRRRMAQYSHYSYQSSYDQDQWKLGTQYKAKLGLAEDEISLLNKLWNPGNTFCNNEFCLVEVMKLYLATLKIFESQCILESTTLEQEFKAVADVVARKYFKYRSNSNNYKYSLGSVAHELYTTVFKHCENAVREHYSHKRKVSTETVYHSKPEVAAVFEEKITSRINAILPKLLPSVSIPDIPTEIELNAQNTGRWKTKFEELTINFKARDGKQFIQDIIQLGEYNKKNPSLENIFFEASKFIAKTDREAALVLYVHYLYHDLHSATFNNKQLAKTLQKNLFQTEQQLTDFTTIIQELIQGRDLEKAVGAVAGIFTPKRKKIELNRAAINEVQQQHAGTVELLNDYLQEEEEPQQNAENVGVENLGEGEVTFENLLLQAKGSDGFFIEEVLLNDAQCELLQLFASNSFTIAQQEVEAFARMNNLMRNQLIDSINECCYEQLDDVLIEEDGEYYTIYENYFQQLIKK</sequence>
<dbReference type="InterPro" id="IPR028932">
    <property type="entry name" value="TerB-C"/>
</dbReference>
<protein>
    <recommendedName>
        <fullName evidence="2">TerB-C domain-containing protein</fullName>
    </recommendedName>
</protein>
<keyword evidence="1" id="KW-1133">Transmembrane helix</keyword>
<organism evidence="3 4">
    <name type="scientific">Pontibacter diazotrophicus</name>
    <dbReference type="NCBI Taxonomy" id="1400979"/>
    <lineage>
        <taxon>Bacteria</taxon>
        <taxon>Pseudomonadati</taxon>
        <taxon>Bacteroidota</taxon>
        <taxon>Cytophagia</taxon>
        <taxon>Cytophagales</taxon>
        <taxon>Hymenobacteraceae</taxon>
        <taxon>Pontibacter</taxon>
    </lineage>
</organism>